<dbReference type="GO" id="GO:0005737">
    <property type="term" value="C:cytoplasm"/>
    <property type="evidence" value="ECO:0007669"/>
    <property type="project" value="TreeGrafter"/>
</dbReference>
<dbReference type="PANTHER" id="PTHR45504">
    <property type="entry name" value="CHAPERONE DNAJ-DOMAIN SUPERFAMILY PROTEIN"/>
    <property type="match status" value="1"/>
</dbReference>
<dbReference type="OMA" id="KHNDASA"/>
<dbReference type="InterPro" id="IPR001623">
    <property type="entry name" value="DnaJ_domain"/>
</dbReference>
<protein>
    <recommendedName>
        <fullName evidence="1">J domain-containing protein</fullName>
    </recommendedName>
</protein>
<organism evidence="2 3">
    <name type="scientific">Ceratopteris richardii</name>
    <name type="common">Triangle waterfern</name>
    <dbReference type="NCBI Taxonomy" id="49495"/>
    <lineage>
        <taxon>Eukaryota</taxon>
        <taxon>Viridiplantae</taxon>
        <taxon>Streptophyta</taxon>
        <taxon>Embryophyta</taxon>
        <taxon>Tracheophyta</taxon>
        <taxon>Polypodiopsida</taxon>
        <taxon>Polypodiidae</taxon>
        <taxon>Polypodiales</taxon>
        <taxon>Pteridineae</taxon>
        <taxon>Pteridaceae</taxon>
        <taxon>Parkerioideae</taxon>
        <taxon>Ceratopteris</taxon>
    </lineage>
</organism>
<dbReference type="PROSITE" id="PS50076">
    <property type="entry name" value="DNAJ_2"/>
    <property type="match status" value="1"/>
</dbReference>
<evidence type="ECO:0000313" key="3">
    <source>
        <dbReference type="Proteomes" id="UP000825935"/>
    </source>
</evidence>
<dbReference type="Proteomes" id="UP000825935">
    <property type="component" value="Chromosome 13"/>
</dbReference>
<evidence type="ECO:0000259" key="1">
    <source>
        <dbReference type="PROSITE" id="PS50076"/>
    </source>
</evidence>
<dbReference type="FunFam" id="1.10.287.110:FF:000052">
    <property type="entry name" value="Chaperone protein DNAj, putative"/>
    <property type="match status" value="1"/>
</dbReference>
<dbReference type="InterPro" id="IPR036869">
    <property type="entry name" value="J_dom_sf"/>
</dbReference>
<proteinExistence type="predicted"/>
<dbReference type="Pfam" id="PF00226">
    <property type="entry name" value="DnaJ"/>
    <property type="match status" value="1"/>
</dbReference>
<dbReference type="SUPFAM" id="SSF46565">
    <property type="entry name" value="Chaperone J-domain"/>
    <property type="match status" value="1"/>
</dbReference>
<dbReference type="CDD" id="cd06257">
    <property type="entry name" value="DnaJ"/>
    <property type="match status" value="1"/>
</dbReference>
<keyword evidence="3" id="KW-1185">Reference proteome</keyword>
<dbReference type="OrthoDB" id="10250354at2759"/>
<dbReference type="AlphaFoldDB" id="A0A8T2TGV9"/>
<dbReference type="SMART" id="SM00271">
    <property type="entry name" value="DnaJ"/>
    <property type="match status" value="1"/>
</dbReference>
<dbReference type="GO" id="GO:0005634">
    <property type="term" value="C:nucleus"/>
    <property type="evidence" value="ECO:0007669"/>
    <property type="project" value="TreeGrafter"/>
</dbReference>
<gene>
    <name evidence="2" type="ORF">KP509_13G015900</name>
</gene>
<evidence type="ECO:0000313" key="2">
    <source>
        <dbReference type="EMBL" id="KAH7420655.1"/>
    </source>
</evidence>
<sequence>MSWPGTGESADSDLENLSENKKDLYKVLEVNYDASDESIRTNYLRLALKWHPDKHKGEAYATVKFQEISEAYRVLSDPIKRLDYDMGGAVDVQQYTIIEYLNRFKGLILTCNGLGIDSAPQWASHSVQVGYHPQS</sequence>
<dbReference type="PRINTS" id="PR00625">
    <property type="entry name" value="JDOMAIN"/>
</dbReference>
<comment type="caution">
    <text evidence="2">The sequence shown here is derived from an EMBL/GenBank/DDBJ whole genome shotgun (WGS) entry which is preliminary data.</text>
</comment>
<dbReference type="EMBL" id="CM035418">
    <property type="protein sequence ID" value="KAH7420655.1"/>
    <property type="molecule type" value="Genomic_DNA"/>
</dbReference>
<name>A0A8T2TGV9_CERRI</name>
<reference evidence="2" key="1">
    <citation type="submission" date="2021-08" db="EMBL/GenBank/DDBJ databases">
        <title>WGS assembly of Ceratopteris richardii.</title>
        <authorList>
            <person name="Marchant D.B."/>
            <person name="Chen G."/>
            <person name="Jenkins J."/>
            <person name="Shu S."/>
            <person name="Leebens-Mack J."/>
            <person name="Grimwood J."/>
            <person name="Schmutz J."/>
            <person name="Soltis P."/>
            <person name="Soltis D."/>
            <person name="Chen Z.-H."/>
        </authorList>
    </citation>
    <scope>NUCLEOTIDE SEQUENCE</scope>
    <source>
        <strain evidence="2">Whitten #5841</strain>
        <tissue evidence="2">Leaf</tissue>
    </source>
</reference>
<feature type="domain" description="J" evidence="1">
    <location>
        <begin position="23"/>
        <end position="88"/>
    </location>
</feature>
<accession>A0A8T2TGV9</accession>
<dbReference type="PANTHER" id="PTHR45504:SF3">
    <property type="entry name" value="CHAPERONE DNAJ-DOMAIN SUPERFAMILY PROTEIN"/>
    <property type="match status" value="1"/>
</dbReference>
<dbReference type="Gene3D" id="1.10.287.110">
    <property type="entry name" value="DnaJ domain"/>
    <property type="match status" value="1"/>
</dbReference>